<dbReference type="STRING" id="348151.IV55_GL001621"/>
<dbReference type="PATRIC" id="fig|348151.3.peg.1668"/>
<keyword evidence="2" id="KW-1185">Reference proteome</keyword>
<proteinExistence type="predicted"/>
<accession>A0A0R2L3G3</accession>
<reference evidence="1 2" key="1">
    <citation type="journal article" date="2015" name="Genome Announc.">
        <title>Expanding the biotechnology potential of lactobacilli through comparative genomics of 213 strains and associated genera.</title>
        <authorList>
            <person name="Sun Z."/>
            <person name="Harris H.M."/>
            <person name="McCann A."/>
            <person name="Guo C."/>
            <person name="Argimon S."/>
            <person name="Zhang W."/>
            <person name="Yang X."/>
            <person name="Jeffery I.B."/>
            <person name="Cooney J.C."/>
            <person name="Kagawa T.F."/>
            <person name="Liu W."/>
            <person name="Song Y."/>
            <person name="Salvetti E."/>
            <person name="Wrobel A."/>
            <person name="Rasinkangas P."/>
            <person name="Parkhill J."/>
            <person name="Rea M.C."/>
            <person name="O'Sullivan O."/>
            <person name="Ritari J."/>
            <person name="Douillard F.P."/>
            <person name="Paul Ross R."/>
            <person name="Yang R."/>
            <person name="Briner A.E."/>
            <person name="Felis G.E."/>
            <person name="de Vos W.M."/>
            <person name="Barrangou R."/>
            <person name="Klaenhammer T.R."/>
            <person name="Caufield P.W."/>
            <person name="Cui Y."/>
            <person name="Zhang H."/>
            <person name="O'Toole P.W."/>
        </authorList>
    </citation>
    <scope>NUCLEOTIDE SEQUENCE [LARGE SCALE GENOMIC DNA]</scope>
    <source>
        <strain evidence="1 2">DSM 22696</strain>
    </source>
</reference>
<dbReference type="Proteomes" id="UP000051139">
    <property type="component" value="Unassembled WGS sequence"/>
</dbReference>
<evidence type="ECO:0000313" key="2">
    <source>
        <dbReference type="Proteomes" id="UP000051139"/>
    </source>
</evidence>
<evidence type="ECO:0008006" key="3">
    <source>
        <dbReference type="Google" id="ProtNLM"/>
    </source>
</evidence>
<gene>
    <name evidence="1" type="ORF">IV55_GL001621</name>
</gene>
<name>A0A0R2L3G3_9LACO</name>
<dbReference type="Gene3D" id="3.20.80.10">
    <property type="entry name" value="Regulatory factor, effector binding domain"/>
    <property type="match status" value="1"/>
</dbReference>
<protein>
    <recommendedName>
        <fullName evidence="3">GyrI-like small molecule binding domain-containing protein</fullName>
    </recommendedName>
</protein>
<dbReference type="AlphaFoldDB" id="A0A0R2L3G3"/>
<dbReference type="InterPro" id="IPR011256">
    <property type="entry name" value="Reg_factor_effector_dom_sf"/>
</dbReference>
<dbReference type="EMBL" id="JQCB01000005">
    <property type="protein sequence ID" value="KRN96235.1"/>
    <property type="molecule type" value="Genomic_DNA"/>
</dbReference>
<evidence type="ECO:0000313" key="1">
    <source>
        <dbReference type="EMBL" id="KRN96235.1"/>
    </source>
</evidence>
<comment type="caution">
    <text evidence="1">The sequence shown here is derived from an EMBL/GenBank/DDBJ whole genome shotgun (WGS) entry which is preliminary data.</text>
</comment>
<organism evidence="1 2">
    <name type="scientific">Furfurilactobacillus siliginis</name>
    <dbReference type="NCBI Taxonomy" id="348151"/>
    <lineage>
        <taxon>Bacteria</taxon>
        <taxon>Bacillati</taxon>
        <taxon>Bacillota</taxon>
        <taxon>Bacilli</taxon>
        <taxon>Lactobacillales</taxon>
        <taxon>Lactobacillaceae</taxon>
        <taxon>Furfurilactobacillus</taxon>
    </lineage>
</organism>
<sequence length="227" mass="26168">MIKMMNEQTNWQTDEAKEYTHDTDKGSIVDLPTRGYITLSGVGNADPNNRDFIDRADALCKVADFLANAPENDLEVEGYTPFKRYPLQAMWQRVTPGRDAQWRYQLMIRQPEFITKEILQSAEFSILNVDQSYLWDIRLLHFSEGLEAQIGNVGTIDRRGRVNSKLQQFIRDSGYRSLAAEGWHMELYLDDVARTPGDQWHTILRNGIEPMDITKVMKRGVPIVEGK</sequence>